<keyword evidence="2" id="KW-0472">Membrane</keyword>
<evidence type="ECO:0000313" key="5">
    <source>
        <dbReference type="Proteomes" id="UP000000719"/>
    </source>
</evidence>
<dbReference type="eggNOG" id="COG1316">
    <property type="taxonomic scope" value="Bacteria"/>
</dbReference>
<dbReference type="AlphaFoldDB" id="B8D283"/>
<comment type="similarity">
    <text evidence="1">Belongs to the LytR/CpsA/Psr (LCP) family.</text>
</comment>
<dbReference type="Proteomes" id="UP000000719">
    <property type="component" value="Chromosome"/>
</dbReference>
<keyword evidence="2" id="KW-1133">Transmembrane helix</keyword>
<dbReference type="RefSeq" id="WP_012635498.1">
    <property type="nucleotide sequence ID" value="NC_011899.1"/>
</dbReference>
<keyword evidence="5" id="KW-1185">Reference proteome</keyword>
<name>B8D283_HALOH</name>
<evidence type="ECO:0000256" key="1">
    <source>
        <dbReference type="ARBA" id="ARBA00006068"/>
    </source>
</evidence>
<dbReference type="HOGENOM" id="CLU_1101675_0_0_9"/>
<dbReference type="InterPro" id="IPR004474">
    <property type="entry name" value="LytR_CpsA_psr"/>
</dbReference>
<evidence type="ECO:0000313" key="4">
    <source>
        <dbReference type="EMBL" id="ACL69310.1"/>
    </source>
</evidence>
<dbReference type="KEGG" id="hor:Hore_05530"/>
<feature type="domain" description="Cell envelope-related transcriptional attenuator" evidence="3">
    <location>
        <begin position="96"/>
        <end position="196"/>
    </location>
</feature>
<organism evidence="4 5">
    <name type="scientific">Halothermothrix orenii (strain H 168 / OCM 544 / DSM 9562)</name>
    <dbReference type="NCBI Taxonomy" id="373903"/>
    <lineage>
        <taxon>Bacteria</taxon>
        <taxon>Bacillati</taxon>
        <taxon>Bacillota</taxon>
        <taxon>Clostridia</taxon>
        <taxon>Halanaerobiales</taxon>
        <taxon>Halothermotrichaceae</taxon>
        <taxon>Halothermothrix</taxon>
    </lineage>
</organism>
<proteinExistence type="inferred from homology"/>
<dbReference type="Gene3D" id="3.40.630.190">
    <property type="entry name" value="LCP protein"/>
    <property type="match status" value="1"/>
</dbReference>
<evidence type="ECO:0000259" key="3">
    <source>
        <dbReference type="Pfam" id="PF03816"/>
    </source>
</evidence>
<dbReference type="OrthoDB" id="27330at2"/>
<dbReference type="NCBIfam" id="TIGR00350">
    <property type="entry name" value="lytR_cpsA_psr"/>
    <property type="match status" value="1"/>
</dbReference>
<dbReference type="PANTHER" id="PTHR33392">
    <property type="entry name" value="POLYISOPRENYL-TEICHOIC ACID--PEPTIDOGLYCAN TEICHOIC ACID TRANSFERASE TAGU"/>
    <property type="match status" value="1"/>
</dbReference>
<dbReference type="PANTHER" id="PTHR33392:SF6">
    <property type="entry name" value="POLYISOPRENYL-TEICHOIC ACID--PEPTIDOGLYCAN TEICHOIC ACID TRANSFERASE TAGU"/>
    <property type="match status" value="1"/>
</dbReference>
<dbReference type="STRING" id="373903.Hore_05530"/>
<evidence type="ECO:0000256" key="2">
    <source>
        <dbReference type="SAM" id="Phobius"/>
    </source>
</evidence>
<reference evidence="4 5" key="1">
    <citation type="journal article" date="2009" name="PLoS ONE">
        <title>Genome analysis of the anaerobic thermohalophilic bacterium Halothermothrix orenii.</title>
        <authorList>
            <person name="Mavromatis K."/>
            <person name="Ivanova N."/>
            <person name="Anderson I."/>
            <person name="Lykidis A."/>
            <person name="Hooper S.D."/>
            <person name="Sun H."/>
            <person name="Kunin V."/>
            <person name="Lapidus A."/>
            <person name="Hugenholtz P."/>
            <person name="Patel B."/>
            <person name="Kyrpides N.C."/>
        </authorList>
    </citation>
    <scope>NUCLEOTIDE SEQUENCE [LARGE SCALE GENOMIC DNA]</scope>
    <source>
        <strain evidence="5">H 168 / OCM 544 / DSM 9562</strain>
    </source>
</reference>
<keyword evidence="2" id="KW-0812">Transmembrane</keyword>
<sequence length="252" mass="28799">MKKRLLIWVGLVTGIFLIGIGLYFHYSQPDVVPGLADINNRVKKSNILLMGLDDKNSVEKGKVEVDSIVLARLAPEKRTLKFTSIPVEGEIYKGHETVEEIIGEVEKLTGETINYYLTVSYDAFINMVDSIGGIQIKVDKAIDIPALDLYLKKGLNRLTGQEALNYSRWFNYNTKSEIERLKRQQQVIKSLVHKILKPETLLKLPELFTNTLKSFDRVETNIDISIINKGIDFLKNRNDIIIKFDVFDKNIK</sequence>
<gene>
    <name evidence="4" type="ordered locus">Hore_05530</name>
</gene>
<dbReference type="InterPro" id="IPR050922">
    <property type="entry name" value="LytR/CpsA/Psr_CW_biosynth"/>
</dbReference>
<dbReference type="Pfam" id="PF03816">
    <property type="entry name" value="LytR_cpsA_psr"/>
    <property type="match status" value="1"/>
</dbReference>
<feature type="transmembrane region" description="Helical" evidence="2">
    <location>
        <begin position="5"/>
        <end position="26"/>
    </location>
</feature>
<accession>B8D283</accession>
<protein>
    <submittedName>
        <fullName evidence="4">Cell envelope-related transcriptional attenuator</fullName>
    </submittedName>
</protein>
<dbReference type="EMBL" id="CP001098">
    <property type="protein sequence ID" value="ACL69310.1"/>
    <property type="molecule type" value="Genomic_DNA"/>
</dbReference>